<evidence type="ECO:0000313" key="4">
    <source>
        <dbReference type="Proteomes" id="UP000295063"/>
    </source>
</evidence>
<evidence type="ECO:0000313" key="3">
    <source>
        <dbReference type="EMBL" id="TCL39887.1"/>
    </source>
</evidence>
<feature type="domain" description="Penicillin-binding protein transpeptidase" evidence="1">
    <location>
        <begin position="159"/>
        <end position="464"/>
    </location>
</feature>
<dbReference type="Proteomes" id="UP000295063">
    <property type="component" value="Unassembled WGS sequence"/>
</dbReference>
<sequence>MMRNDISVTIRKTAAFFLVLLAILLVYVSYIQVIASDKLSAHPLNRRSAELLSKIERGQLIDRNGEKLAYSEQNNDGTYQREYPLGAIAANITGYTSARYGVAGLEGTYNRYLSGLANPERRLGAISQLWPSEKGANVILTIDSELQKTAYKALGSRRGAVVVLNPKTGAILAMVSKPSFDPEKVDQEWTELSSEVDSPLLNRAVQGLYPPGSIIKVLMAEAALKEKVTTTAKPFRCDGFLKIGSDYVLHEANNQAHGKIDLEQALVVSCNVTFGQLALDLGRNNMAKTYTRYGFNKIAIPDLNEQIAAIPEFNRLGDGDLAQTGIGQGSLLVTPLKMAMLAATFANGGTTMQPYIVQKVVARDGTAVEEFSPETWLTPVTHDLAAQVGKMMVAVVEDGTGSAAAISGVSVAGKTGTAENPHGAPHAWFIGFAPAANPEVAIAVVVENGGSGGGIAAPVARQVISQALR</sequence>
<evidence type="ECO:0000259" key="2">
    <source>
        <dbReference type="Pfam" id="PF21922"/>
    </source>
</evidence>
<protein>
    <submittedName>
        <fullName evidence="3">Peptidoglycan glycosyltransferase</fullName>
    </submittedName>
</protein>
<dbReference type="SUPFAM" id="SSF56601">
    <property type="entry name" value="beta-lactamase/transpeptidase-like"/>
    <property type="match status" value="1"/>
</dbReference>
<accession>A0A4R1Q248</accession>
<proteinExistence type="predicted"/>
<dbReference type="InterPro" id="IPR012338">
    <property type="entry name" value="Beta-lactam/transpept-like"/>
</dbReference>
<feature type="domain" description="Penicillin binding protein A dimerisation" evidence="2">
    <location>
        <begin position="57"/>
        <end position="118"/>
    </location>
</feature>
<comment type="caution">
    <text evidence="3">The sequence shown here is derived from an EMBL/GenBank/DDBJ whole genome shotgun (WGS) entry which is preliminary data.</text>
</comment>
<evidence type="ECO:0000259" key="1">
    <source>
        <dbReference type="Pfam" id="PF00905"/>
    </source>
</evidence>
<dbReference type="RefSeq" id="WP_243650372.1">
    <property type="nucleotide sequence ID" value="NZ_DAMAKO010000002.1"/>
</dbReference>
<dbReference type="InterPro" id="IPR050515">
    <property type="entry name" value="Beta-lactam/transpept"/>
</dbReference>
<dbReference type="Gene3D" id="3.40.710.10">
    <property type="entry name" value="DD-peptidase/beta-lactamase superfamily"/>
    <property type="match status" value="1"/>
</dbReference>
<organism evidence="3 4">
    <name type="scientific">Anaerospora hongkongensis</name>
    <dbReference type="NCBI Taxonomy" id="244830"/>
    <lineage>
        <taxon>Bacteria</taxon>
        <taxon>Bacillati</taxon>
        <taxon>Bacillota</taxon>
        <taxon>Negativicutes</taxon>
        <taxon>Selenomonadales</taxon>
        <taxon>Sporomusaceae</taxon>
        <taxon>Anaerospora</taxon>
    </lineage>
</organism>
<dbReference type="GO" id="GO:0016740">
    <property type="term" value="F:transferase activity"/>
    <property type="evidence" value="ECO:0007669"/>
    <property type="project" value="UniProtKB-KW"/>
</dbReference>
<reference evidence="3 4" key="1">
    <citation type="submission" date="2019-03" db="EMBL/GenBank/DDBJ databases">
        <title>Genomic Encyclopedia of Type Strains, Phase IV (KMG-IV): sequencing the most valuable type-strain genomes for metagenomic binning, comparative biology and taxonomic classification.</title>
        <authorList>
            <person name="Goeker M."/>
        </authorList>
    </citation>
    <scope>NUCLEOTIDE SEQUENCE [LARGE SCALE GENOMIC DNA]</scope>
    <source>
        <strain evidence="3 4">DSM 15969</strain>
    </source>
</reference>
<dbReference type="AlphaFoldDB" id="A0A4R1Q248"/>
<gene>
    <name evidence="3" type="ORF">EV210_10183</name>
</gene>
<dbReference type="Pfam" id="PF21922">
    <property type="entry name" value="PBP_dimer_2"/>
    <property type="match status" value="1"/>
</dbReference>
<dbReference type="GO" id="GO:0071972">
    <property type="term" value="F:peptidoglycan L,D-transpeptidase activity"/>
    <property type="evidence" value="ECO:0007669"/>
    <property type="project" value="TreeGrafter"/>
</dbReference>
<dbReference type="GO" id="GO:0071555">
    <property type="term" value="P:cell wall organization"/>
    <property type="evidence" value="ECO:0007669"/>
    <property type="project" value="TreeGrafter"/>
</dbReference>
<keyword evidence="3" id="KW-0808">Transferase</keyword>
<dbReference type="PANTHER" id="PTHR30627:SF24">
    <property type="entry name" value="PENICILLIN-BINDING PROTEIN 4B"/>
    <property type="match status" value="1"/>
</dbReference>
<dbReference type="EMBL" id="SLUI01000001">
    <property type="protein sequence ID" value="TCL39887.1"/>
    <property type="molecule type" value="Genomic_DNA"/>
</dbReference>
<dbReference type="InterPro" id="IPR001460">
    <property type="entry name" value="PCN-bd_Tpept"/>
</dbReference>
<dbReference type="GO" id="GO:0008658">
    <property type="term" value="F:penicillin binding"/>
    <property type="evidence" value="ECO:0007669"/>
    <property type="project" value="InterPro"/>
</dbReference>
<dbReference type="InterPro" id="IPR054120">
    <property type="entry name" value="PBPA_dimer"/>
</dbReference>
<dbReference type="PANTHER" id="PTHR30627">
    <property type="entry name" value="PEPTIDOGLYCAN D,D-TRANSPEPTIDASE"/>
    <property type="match status" value="1"/>
</dbReference>
<dbReference type="Pfam" id="PF00905">
    <property type="entry name" value="Transpeptidase"/>
    <property type="match status" value="1"/>
</dbReference>
<dbReference type="Gene3D" id="3.90.1310.10">
    <property type="entry name" value="Penicillin-binding protein 2a (Domain 2)"/>
    <property type="match status" value="1"/>
</dbReference>
<dbReference type="GO" id="GO:0005886">
    <property type="term" value="C:plasma membrane"/>
    <property type="evidence" value="ECO:0007669"/>
    <property type="project" value="TreeGrafter"/>
</dbReference>
<name>A0A4R1Q248_9FIRM</name>
<keyword evidence="4" id="KW-1185">Reference proteome</keyword>